<organism evidence="5">
    <name type="scientific">Pneumocystis jirovecii</name>
    <name type="common">Human pneumocystis pneumonia agent</name>
    <dbReference type="NCBI Taxonomy" id="42068"/>
    <lineage>
        <taxon>Eukaryota</taxon>
        <taxon>Fungi</taxon>
        <taxon>Dikarya</taxon>
        <taxon>Ascomycota</taxon>
        <taxon>Taphrinomycotina</taxon>
        <taxon>Pneumocystomycetes</taxon>
        <taxon>Pneumocystaceae</taxon>
        <taxon>Pneumocystis</taxon>
    </lineage>
</organism>
<proteinExistence type="predicted"/>
<evidence type="ECO:0000313" key="4">
    <source>
        <dbReference type="EMBL" id="CCJ28839.1"/>
    </source>
</evidence>
<dbReference type="InterPro" id="IPR039844">
    <property type="entry name" value="URB1"/>
</dbReference>
<dbReference type="Pfam" id="PF11707">
    <property type="entry name" value="Npa1"/>
    <property type="match status" value="2"/>
</dbReference>
<dbReference type="PANTHER" id="PTHR13500">
    <property type="entry name" value="NUCLEOLAR PRERIBOSOMAL-ASSOCIATED PROTEIN 1"/>
    <property type="match status" value="1"/>
</dbReference>
<feature type="transmembrane region" description="Helical" evidence="1">
    <location>
        <begin position="171"/>
        <end position="193"/>
    </location>
</feature>
<gene>
    <name evidence="4" type="ORF">PNEJI1_001798-RA</name>
</gene>
<dbReference type="Pfam" id="PF05348">
    <property type="entry name" value="UMP1"/>
    <property type="match status" value="1"/>
</dbReference>
<reference evidence="4 5" key="1">
    <citation type="journal article" date="2012" name="MBio">
        <title>De novo assembly of the Pneumocystis jirovecii genome from a single bronchoalveolar lavage fluid specimen from a patient.</title>
        <authorList>
            <person name="Cisse O.H."/>
            <person name="Pagni M."/>
            <person name="Hauser P.M."/>
        </authorList>
    </citation>
    <scope>NUCLEOTIDE SEQUENCE [LARGE SCALE GENOMIC DNA]</scope>
    <source>
        <strain evidence="4 5">SE8</strain>
    </source>
</reference>
<keyword evidence="1" id="KW-0472">Membrane</keyword>
<name>L0P9S3_PNEJI</name>
<comment type="caution">
    <text evidence="4">The sequence shown here is derived from an EMBL/GenBank/DDBJ whole genome shotgun (WGS) entry which is preliminary data.</text>
</comment>
<evidence type="ECO:0000259" key="3">
    <source>
        <dbReference type="Pfam" id="PF26140"/>
    </source>
</evidence>
<keyword evidence="1" id="KW-0812">Transmembrane</keyword>
<dbReference type="GO" id="GO:0000463">
    <property type="term" value="P:maturation of LSU-rRNA from tricistronic rRNA transcript (SSU-rRNA, 5.8S rRNA, LSU-rRNA)"/>
    <property type="evidence" value="ECO:0007669"/>
    <property type="project" value="TreeGrafter"/>
</dbReference>
<dbReference type="GO" id="GO:0000466">
    <property type="term" value="P:maturation of 5.8S rRNA from tricistronic rRNA transcript (SSU-rRNA, 5.8S rRNA, LSU-rRNA)"/>
    <property type="evidence" value="ECO:0007669"/>
    <property type="project" value="TreeGrafter"/>
</dbReference>
<dbReference type="SUPFAM" id="SSF51735">
    <property type="entry name" value="NAD(P)-binding Rossmann-fold domains"/>
    <property type="match status" value="1"/>
</dbReference>
<dbReference type="InterPro" id="IPR036291">
    <property type="entry name" value="NAD(P)-bd_dom_sf"/>
</dbReference>
<dbReference type="InterPro" id="IPR021714">
    <property type="entry name" value="URB1_N"/>
</dbReference>
<dbReference type="STRING" id="1209962.L0P9S3"/>
<feature type="domain" description="URB1 central HEAT repeat" evidence="3">
    <location>
        <begin position="954"/>
        <end position="1125"/>
    </location>
</feature>
<keyword evidence="1" id="KW-1133">Transmembrane helix</keyword>
<evidence type="ECO:0000313" key="5">
    <source>
        <dbReference type="Proteomes" id="UP000010422"/>
    </source>
</evidence>
<dbReference type="PANTHER" id="PTHR13500:SF0">
    <property type="entry name" value="NUCLEOLAR PRE-RIBOSOMAL-ASSOCIATED PROTEIN 1"/>
    <property type="match status" value="1"/>
</dbReference>
<dbReference type="Gene3D" id="3.40.50.720">
    <property type="entry name" value="NAD(P)-binding Rossmann-like Domain"/>
    <property type="match status" value="1"/>
</dbReference>
<feature type="domain" description="URB1 N-terminal" evidence="2">
    <location>
        <begin position="733"/>
        <end position="783"/>
    </location>
</feature>
<dbReference type="VEuPathDB" id="FungiDB:PNEJI1_001798-RA"/>
<protein>
    <submittedName>
        <fullName evidence="4">Uncharacterized protein</fullName>
    </submittedName>
</protein>
<evidence type="ECO:0000256" key="1">
    <source>
        <dbReference type="SAM" id="Phobius"/>
    </source>
</evidence>
<dbReference type="Pfam" id="PF26140">
    <property type="entry name" value="HEAT_URB1"/>
    <property type="match status" value="1"/>
</dbReference>
<evidence type="ECO:0000259" key="2">
    <source>
        <dbReference type="Pfam" id="PF11707"/>
    </source>
</evidence>
<dbReference type="InParanoid" id="L0P9S3"/>
<accession>L0P9S3</accession>
<feature type="transmembrane region" description="Helical" evidence="1">
    <location>
        <begin position="531"/>
        <end position="554"/>
    </location>
</feature>
<dbReference type="InterPro" id="IPR059018">
    <property type="entry name" value="HEAT_URB1"/>
</dbReference>
<dbReference type="Proteomes" id="UP000010422">
    <property type="component" value="Unassembled WGS sequence"/>
</dbReference>
<sequence length="1464" mass="171204">MIYAETCNLSSLYSIRQFATKWINNVPPRRLDMVICCAGVMLPPFKPKLVTDDGVELHWGINYLAHFHLLNLISPALRSQPPGRDVRVLITICSIYMLGDLDLTDLEFHRRGYPSSCPWKCFGASKIALMNFAMEFQTRLSNYKRLDEFPNNVRCYVVDPGFVRSHMTLRFLSFGSLWGLLLYIFMWPLWYVVLKSCKQGAQSLLYCLMSSECGTGQGGKLISKDISIGMKGYINTDISNRLWKITETYIMDLEKKEAMKRNILKKKKKEIPFFYKLSDVSSSPIQTTASQSVKTIHDTFRFGSRSLSLNTDLYHSLEIALNSFKHKGYELKMQSLSRIFGISEPIRRKMELKILDSEFKPLVLGQSSNIHHDIFSGNDSSIDVDEIFFDDHDCSVDFHYELEKKFYNYEKFVLKLKYFLSIAELKYRLFKAIFYIKNFNFSKLIQYRMKSDFLNNIIADDLKSFVTTKVYSNPSFVLIGLKKVLSFFKECETYLNEKSGNYQILLSYFNTEIPCQEIFELWIYFYQHNNFSIISIILEIMISVIRIVGLLGIYTSGNKIIKRILNFHIKSIYRSLNSDVDLLVVRGSLMLEIFNSFDFSHKVVFKILRSFSKASNSVIFQINRQFSTFETPRIFMIRFILCFLRLGSVSLKSELLSYKNIFYDIFSGLIRDNTDFIREVLDIITRYVIFEKGIPRMSLILVMLYSGADGEVSRSIIIHNFLVFLCTRPGMVFIFKLKITQDVLQQELFLKICQACPELIAHCASQFSINIRFDPHLTVSWLSISSIYQSIILLPIPPMTIFDISLELVLNSILENILPLALTKVSLTLGLRHNNDLVVFFTVNLVLSSINKYSLIIAMLDKNNLDVFIFERKRLRQLLKEMFLERLPDIHIVFFLFKTIWEKSNKFFPEIVFLQKHNYSSILIKGFSGMSKNVYSSLIFYYLFRIFHKFLPILDWWNKKQDSIFTTLVKFYLFCENEEFKKEYKDLISCLLVSSNAFSSVSFMDSGELILKSLDDVKCFSNDVDIVVDFLGNSLMHFMNSPHKYMDDFIAFIFDYKLEINQRFPGLIIIVLLEQWGYFFFHSMSSNDDKILIASWLSRIIGFFALNEDIWEISKKICFRLNKNIKFFLKILFVLIDFILHGEILQLSMYFDDILYYIQSRYIRVSLLDVIALKKIIKSIGNVLKDTKDFEKFRKIIIEGSNWKDNYLNFKCKINSFKIKTFSKEFVHLIVEFIDPLSFISVLTDKLIRAISLSSNEWNEVLLLLKPYWPENQFSVISVEILEKYIQEIYVFGSVDSDIVEFSDLISIFNMGLRNGYYLNIILKLLTSRVSSLANNVAYDFCAFIDNGFFLTLQNINDVFSLDLINKLCAKSIVFFEMMCGNLCEIVEKCKNTFNLPSFFLTNLLCIIDAYVLWKNHILENKNYAMIKMLESRLIYLLQYVEDDLLKGFFNENDEGVLWEKDSQ</sequence>
<feature type="domain" description="URB1 N-terminal" evidence="2">
    <location>
        <begin position="515"/>
        <end position="731"/>
    </location>
</feature>
<dbReference type="GO" id="GO:0005730">
    <property type="term" value="C:nucleolus"/>
    <property type="evidence" value="ECO:0007669"/>
    <property type="project" value="TreeGrafter"/>
</dbReference>
<dbReference type="EMBL" id="CAKM01000127">
    <property type="protein sequence ID" value="CCJ28839.1"/>
    <property type="molecule type" value="Genomic_DNA"/>
</dbReference>